<protein>
    <submittedName>
        <fullName evidence="3">Uncharacterized protein</fullName>
    </submittedName>
</protein>
<dbReference type="InterPro" id="IPR011990">
    <property type="entry name" value="TPR-like_helical_dom_sf"/>
</dbReference>
<evidence type="ECO:0000256" key="1">
    <source>
        <dbReference type="PROSITE-ProRule" id="PRU00339"/>
    </source>
</evidence>
<reference evidence="3 4" key="1">
    <citation type="submission" date="2019-08" db="EMBL/GenBank/DDBJ databases">
        <title>Complete genome sequence of Candidatus Uab amorphum.</title>
        <authorList>
            <person name="Shiratori T."/>
            <person name="Suzuki S."/>
            <person name="Kakizawa Y."/>
            <person name="Ishida K."/>
        </authorList>
    </citation>
    <scope>NUCLEOTIDE SEQUENCE [LARGE SCALE GENOMIC DNA]</scope>
    <source>
        <strain evidence="3 4">SRT547</strain>
    </source>
</reference>
<keyword evidence="4" id="KW-1185">Reference proteome</keyword>
<name>A0A5S9IMZ4_UABAM</name>
<gene>
    <name evidence="3" type="ORF">UABAM_03244</name>
</gene>
<dbReference type="PROSITE" id="PS50005">
    <property type="entry name" value="TPR"/>
    <property type="match status" value="1"/>
</dbReference>
<dbReference type="EMBL" id="AP019860">
    <property type="protein sequence ID" value="BBM84883.1"/>
    <property type="molecule type" value="Genomic_DNA"/>
</dbReference>
<dbReference type="KEGG" id="uam:UABAM_03244"/>
<accession>A0A5S9IMZ4</accession>
<organism evidence="3 4">
    <name type="scientific">Uabimicrobium amorphum</name>
    <dbReference type="NCBI Taxonomy" id="2596890"/>
    <lineage>
        <taxon>Bacteria</taxon>
        <taxon>Pseudomonadati</taxon>
        <taxon>Planctomycetota</taxon>
        <taxon>Candidatus Uabimicrobiia</taxon>
        <taxon>Candidatus Uabimicrobiales</taxon>
        <taxon>Candidatus Uabimicrobiaceae</taxon>
        <taxon>Candidatus Uabimicrobium</taxon>
    </lineage>
</organism>
<dbReference type="RefSeq" id="WP_151969011.1">
    <property type="nucleotide sequence ID" value="NZ_AP019860.1"/>
</dbReference>
<evidence type="ECO:0000313" key="3">
    <source>
        <dbReference type="EMBL" id="BBM84883.1"/>
    </source>
</evidence>
<evidence type="ECO:0000313" key="4">
    <source>
        <dbReference type="Proteomes" id="UP000326354"/>
    </source>
</evidence>
<dbReference type="AlphaFoldDB" id="A0A5S9IMZ4"/>
<dbReference type="SUPFAM" id="SSF48452">
    <property type="entry name" value="TPR-like"/>
    <property type="match status" value="1"/>
</dbReference>
<feature type="compositionally biased region" description="Low complexity" evidence="2">
    <location>
        <begin position="221"/>
        <end position="235"/>
    </location>
</feature>
<keyword evidence="1" id="KW-0802">TPR repeat</keyword>
<evidence type="ECO:0000256" key="2">
    <source>
        <dbReference type="SAM" id="MobiDB-lite"/>
    </source>
</evidence>
<dbReference type="Gene3D" id="1.25.40.10">
    <property type="entry name" value="Tetratricopeptide repeat domain"/>
    <property type="match status" value="1"/>
</dbReference>
<dbReference type="InterPro" id="IPR019734">
    <property type="entry name" value="TPR_rpt"/>
</dbReference>
<dbReference type="Proteomes" id="UP000326354">
    <property type="component" value="Chromosome"/>
</dbReference>
<dbReference type="OrthoDB" id="232763at2"/>
<feature type="region of interest" description="Disordered" evidence="2">
    <location>
        <begin position="211"/>
        <end position="237"/>
    </location>
</feature>
<proteinExistence type="predicted"/>
<sequence length="602" mass="67083">MKSFLITIFFVSVSFIFTESHWYNVYNNQKQKIGYAVSETSSTPKGFTCSEKVFILNGNDFILADSSEAKLDKKYRLLSMTKKSPRKNYTYTVDVRKRVMYVKLDTGKISIPFKGVIYSNLNGKEAKALKLLKKGRKATIQVAENGKLVKYTARTVARGSLVHGNGKVTVYVIQVSSSGQTGRMFVSKDGVMYKMKVAGVELKKVTKEQAQSVGDIHSSSDKPSNSSNLGSNSNNIPKVASISRVDGSGVNWSRVTKHPELDQIGQRVEDECSLGQGQYLNSIVDINALANTVTTNIGVTGAEKAQYAMQLRSSFNFGTTIAGVVTQGGSYKFLRSSSNPQGLLFRLIDPRGALNYHYYKMTKASGQWKYTDIYVYATGEDVTTSMSTAISLVTQKLGFFDRVMGGESDAQKFVQMTQASRQGQYYKVEQIYNTLSAKAQKAKICLVVRAKAASQLGTEVYQKALQVYLKHFPNETDSNLMALDFYFLRKEFSKVLVSVNKVDQVIDDPYLNIFRGNVYIEMGDNNKGKAAFNKILDAEPDNRMAYFSLIGVALEEKDYPSITRYLIAAEQKAGIQWSLDNVPEYAGYVASPEYQKFLNRGK</sequence>
<feature type="repeat" description="TPR" evidence="1">
    <location>
        <begin position="509"/>
        <end position="542"/>
    </location>
</feature>